<reference evidence="8" key="1">
    <citation type="submission" date="2025-08" db="UniProtKB">
        <authorList>
            <consortium name="RefSeq"/>
        </authorList>
    </citation>
    <scope>IDENTIFICATION</scope>
    <source>
        <tissue evidence="8">Gonad</tissue>
    </source>
</reference>
<keyword evidence="2 5" id="KW-0732">Signal</keyword>
<protein>
    <submittedName>
        <fullName evidence="8">Leucine-rich repeat-containing protein 15-like</fullName>
    </submittedName>
</protein>
<dbReference type="Gene3D" id="3.80.10.10">
    <property type="entry name" value="Ribonuclease Inhibitor"/>
    <property type="match status" value="2"/>
</dbReference>
<dbReference type="InterPro" id="IPR016186">
    <property type="entry name" value="C-type_lectin-like/link_sf"/>
</dbReference>
<dbReference type="InterPro" id="IPR007110">
    <property type="entry name" value="Ig-like_dom"/>
</dbReference>
<keyword evidence="1" id="KW-0433">Leucine-rich repeat</keyword>
<keyword evidence="3" id="KW-0677">Repeat</keyword>
<dbReference type="GO" id="GO:0005886">
    <property type="term" value="C:plasma membrane"/>
    <property type="evidence" value="ECO:0007669"/>
    <property type="project" value="TreeGrafter"/>
</dbReference>
<evidence type="ECO:0000313" key="7">
    <source>
        <dbReference type="Proteomes" id="UP000515135"/>
    </source>
</evidence>
<dbReference type="Pfam" id="PF13927">
    <property type="entry name" value="Ig_3"/>
    <property type="match status" value="1"/>
</dbReference>
<dbReference type="Gene3D" id="2.60.40.10">
    <property type="entry name" value="Immunoglobulins"/>
    <property type="match status" value="1"/>
</dbReference>
<feature type="chain" id="PRO_5027849074" evidence="5">
    <location>
        <begin position="22"/>
        <end position="421"/>
    </location>
</feature>
<dbReference type="InterPro" id="IPR016187">
    <property type="entry name" value="CTDL_fold"/>
</dbReference>
<dbReference type="SUPFAM" id="SSF56436">
    <property type="entry name" value="C-type lectin-like"/>
    <property type="match status" value="1"/>
</dbReference>
<name>A0A6P4Z2J8_BRABE</name>
<dbReference type="SUPFAM" id="SSF52058">
    <property type="entry name" value="L domain-like"/>
    <property type="match status" value="1"/>
</dbReference>
<dbReference type="SMART" id="SM00408">
    <property type="entry name" value="IGc2"/>
    <property type="match status" value="1"/>
</dbReference>
<dbReference type="AlphaFoldDB" id="A0A6P4Z2J8"/>
<dbReference type="PANTHER" id="PTHR24369:SF210">
    <property type="entry name" value="CHAOPTIN-RELATED"/>
    <property type="match status" value="1"/>
</dbReference>
<dbReference type="InterPro" id="IPR000483">
    <property type="entry name" value="Cys-rich_flank_reg_C"/>
</dbReference>
<keyword evidence="4" id="KW-1015">Disulfide bond</keyword>
<evidence type="ECO:0000256" key="4">
    <source>
        <dbReference type="ARBA" id="ARBA00023157"/>
    </source>
</evidence>
<dbReference type="Gene3D" id="3.10.100.10">
    <property type="entry name" value="Mannose-Binding Protein A, subunit A"/>
    <property type="match status" value="1"/>
</dbReference>
<dbReference type="SUPFAM" id="SSF48726">
    <property type="entry name" value="Immunoglobulin"/>
    <property type="match status" value="1"/>
</dbReference>
<evidence type="ECO:0000256" key="3">
    <source>
        <dbReference type="ARBA" id="ARBA00022737"/>
    </source>
</evidence>
<dbReference type="Pfam" id="PF13855">
    <property type="entry name" value="LRR_8"/>
    <property type="match status" value="2"/>
</dbReference>
<evidence type="ECO:0000256" key="5">
    <source>
        <dbReference type="SAM" id="SignalP"/>
    </source>
</evidence>
<accession>A0A6P4Z2J8</accession>
<dbReference type="PROSITE" id="PS50835">
    <property type="entry name" value="IG_LIKE"/>
    <property type="match status" value="1"/>
</dbReference>
<feature type="domain" description="Ig-like" evidence="6">
    <location>
        <begin position="228"/>
        <end position="318"/>
    </location>
</feature>
<dbReference type="RefSeq" id="XP_019628154.1">
    <property type="nucleotide sequence ID" value="XM_019772595.1"/>
</dbReference>
<evidence type="ECO:0000256" key="1">
    <source>
        <dbReference type="ARBA" id="ARBA00022614"/>
    </source>
</evidence>
<dbReference type="SMART" id="SM00082">
    <property type="entry name" value="LRRCT"/>
    <property type="match status" value="1"/>
</dbReference>
<evidence type="ECO:0000259" key="6">
    <source>
        <dbReference type="PROSITE" id="PS50835"/>
    </source>
</evidence>
<dbReference type="InterPro" id="IPR001611">
    <property type="entry name" value="Leu-rich_rpt"/>
</dbReference>
<dbReference type="PROSITE" id="PS51450">
    <property type="entry name" value="LRR"/>
    <property type="match status" value="1"/>
</dbReference>
<dbReference type="Proteomes" id="UP000515135">
    <property type="component" value="Unplaced"/>
</dbReference>
<dbReference type="SMART" id="SM00369">
    <property type="entry name" value="LRR_TYP"/>
    <property type="match status" value="5"/>
</dbReference>
<dbReference type="InterPro" id="IPR003591">
    <property type="entry name" value="Leu-rich_rpt_typical-subtyp"/>
</dbReference>
<sequence length="421" mass="45816">MLKTLLVLLLTVSRESSPTAACSSSCSSDCDCSNRGLSSVPQDLSRNITKLNLEGNSITSLSQSDFSKYTKLVDLLLQKNQISIINPGTFSNMADLICVDLHSNKLSNILPGTFKNIPKLRMLWLYYNPLPDIKSGTFSDLPELTSMQLVGNQMRSIHPDIFLNVPKLKTLYMWDNPWHCDCRMKPVRKRITETKSPFKKQITCQEPSNVRGKQLDRINLEDLICQKPKIVSFNNNKAQGETLYLSCEALGVPPPSVIVTLPSGRIATAESSGMVTVAVNGTVTITNITVTDAAAGQYICIASNPVGSASATDVASYKAGQTLEEKAVAASHVSHGCPLGYTLHDPVNACFKAYSQAKTYHQARDVCAADGGLLAMPKTSSLNNFVMNLMNELDPGAEYWLGLNDLGTEGEEEEALVMTPV</sequence>
<dbReference type="PANTHER" id="PTHR24369">
    <property type="entry name" value="ANTIGEN BSP, PUTATIVE-RELATED"/>
    <property type="match status" value="1"/>
</dbReference>
<evidence type="ECO:0000256" key="2">
    <source>
        <dbReference type="ARBA" id="ARBA00022729"/>
    </source>
</evidence>
<dbReference type="InterPro" id="IPR013783">
    <property type="entry name" value="Ig-like_fold"/>
</dbReference>
<dbReference type="InterPro" id="IPR003598">
    <property type="entry name" value="Ig_sub2"/>
</dbReference>
<gene>
    <name evidence="8" type="primary">LOC109472751</name>
</gene>
<dbReference type="InterPro" id="IPR032675">
    <property type="entry name" value="LRR_dom_sf"/>
</dbReference>
<dbReference type="InterPro" id="IPR050541">
    <property type="entry name" value="LRR_TM_domain-containing"/>
</dbReference>
<dbReference type="Pfam" id="PF00059">
    <property type="entry name" value="Lectin_C"/>
    <property type="match status" value="1"/>
</dbReference>
<dbReference type="KEGG" id="bbel:109472751"/>
<dbReference type="InterPro" id="IPR001304">
    <property type="entry name" value="C-type_lectin-like"/>
</dbReference>
<organism evidence="7 8">
    <name type="scientific">Branchiostoma belcheri</name>
    <name type="common">Amphioxus</name>
    <dbReference type="NCBI Taxonomy" id="7741"/>
    <lineage>
        <taxon>Eukaryota</taxon>
        <taxon>Metazoa</taxon>
        <taxon>Chordata</taxon>
        <taxon>Cephalochordata</taxon>
        <taxon>Leptocardii</taxon>
        <taxon>Amphioxiformes</taxon>
        <taxon>Branchiostomatidae</taxon>
        <taxon>Branchiostoma</taxon>
    </lineage>
</organism>
<feature type="signal peptide" evidence="5">
    <location>
        <begin position="1"/>
        <end position="21"/>
    </location>
</feature>
<evidence type="ECO:0000313" key="8">
    <source>
        <dbReference type="RefSeq" id="XP_019628154.1"/>
    </source>
</evidence>
<dbReference type="OrthoDB" id="5954366at2759"/>
<dbReference type="InterPro" id="IPR036179">
    <property type="entry name" value="Ig-like_dom_sf"/>
</dbReference>
<dbReference type="GeneID" id="109472751"/>
<keyword evidence="7" id="KW-1185">Reference proteome</keyword>
<proteinExistence type="predicted"/>